<proteinExistence type="predicted"/>
<dbReference type="PROSITE" id="PS51257">
    <property type="entry name" value="PROKAR_LIPOPROTEIN"/>
    <property type="match status" value="1"/>
</dbReference>
<accession>A0A7W7CNU8</accession>
<feature type="region of interest" description="Disordered" evidence="1">
    <location>
        <begin position="31"/>
        <end position="84"/>
    </location>
</feature>
<name>A0A7W7CNU8_9ACTN</name>
<evidence type="ECO:0000313" key="5">
    <source>
        <dbReference type="Proteomes" id="UP000542742"/>
    </source>
</evidence>
<dbReference type="RefSeq" id="WP_184949439.1">
    <property type="nucleotide sequence ID" value="NZ_BOMC01000050.1"/>
</dbReference>
<feature type="domain" description="DUF732" evidence="3">
    <location>
        <begin position="101"/>
        <end position="153"/>
    </location>
</feature>
<dbReference type="Proteomes" id="UP000542742">
    <property type="component" value="Unassembled WGS sequence"/>
</dbReference>
<protein>
    <submittedName>
        <fullName evidence="4">Putative lipid-binding transport protein (Tim44 family)</fullName>
    </submittedName>
</protein>
<dbReference type="Pfam" id="PF05305">
    <property type="entry name" value="DUF732"/>
    <property type="match status" value="1"/>
</dbReference>
<dbReference type="EMBL" id="JACHMF010000001">
    <property type="protein sequence ID" value="MBB4690483.1"/>
    <property type="molecule type" value="Genomic_DNA"/>
</dbReference>
<feature type="chain" id="PRO_5031395212" evidence="2">
    <location>
        <begin position="25"/>
        <end position="154"/>
    </location>
</feature>
<dbReference type="InterPro" id="IPR007969">
    <property type="entry name" value="DUF732"/>
</dbReference>
<organism evidence="4 5">
    <name type="scientific">Paractinoplanes abujensis</name>
    <dbReference type="NCBI Taxonomy" id="882441"/>
    <lineage>
        <taxon>Bacteria</taxon>
        <taxon>Bacillati</taxon>
        <taxon>Actinomycetota</taxon>
        <taxon>Actinomycetes</taxon>
        <taxon>Micromonosporales</taxon>
        <taxon>Micromonosporaceae</taxon>
        <taxon>Paractinoplanes</taxon>
    </lineage>
</organism>
<gene>
    <name evidence="4" type="ORF">BKA14_000631</name>
</gene>
<reference evidence="4 5" key="1">
    <citation type="submission" date="2020-08" db="EMBL/GenBank/DDBJ databases">
        <title>Sequencing the genomes of 1000 actinobacteria strains.</title>
        <authorList>
            <person name="Klenk H.-P."/>
        </authorList>
    </citation>
    <scope>NUCLEOTIDE SEQUENCE [LARGE SCALE GENOMIC DNA]</scope>
    <source>
        <strain evidence="4 5">DSM 45518</strain>
    </source>
</reference>
<keyword evidence="5" id="KW-1185">Reference proteome</keyword>
<dbReference type="AlphaFoldDB" id="A0A7W7CNU8"/>
<evidence type="ECO:0000256" key="1">
    <source>
        <dbReference type="SAM" id="MobiDB-lite"/>
    </source>
</evidence>
<evidence type="ECO:0000313" key="4">
    <source>
        <dbReference type="EMBL" id="MBB4690483.1"/>
    </source>
</evidence>
<evidence type="ECO:0000259" key="3">
    <source>
        <dbReference type="Pfam" id="PF05305"/>
    </source>
</evidence>
<evidence type="ECO:0000256" key="2">
    <source>
        <dbReference type="SAM" id="SignalP"/>
    </source>
</evidence>
<comment type="caution">
    <text evidence="4">The sequence shown here is derived from an EMBL/GenBank/DDBJ whole genome shotgun (WGS) entry which is preliminary data.</text>
</comment>
<feature type="compositionally biased region" description="Low complexity" evidence="1">
    <location>
        <begin position="40"/>
        <end position="60"/>
    </location>
</feature>
<feature type="signal peptide" evidence="2">
    <location>
        <begin position="1"/>
        <end position="24"/>
    </location>
</feature>
<sequence>MRIWPVFSAPLVVVALLGTLTACSDPAPTAPLAPAPQGPSPDAATPSSPVAAVRVSPAPAVREEEPQAKAPTRTTTRPPQRDMTRFVAAVRERLPEVVIDRRDEEIAALGEQTCAELKRGRKNAAMVTAMTDQGLAATDARTVLRLARTAACPT</sequence>
<keyword evidence="2" id="KW-0732">Signal</keyword>